<comment type="caution">
    <text evidence="3">The sequence shown here is derived from an EMBL/GenBank/DDBJ whole genome shotgun (WGS) entry which is preliminary data.</text>
</comment>
<gene>
    <name evidence="3" type="ORF">EZS28_020690</name>
</gene>
<feature type="non-terminal residue" evidence="3">
    <location>
        <position position="1"/>
    </location>
</feature>
<dbReference type="Pfam" id="PF00078">
    <property type="entry name" value="RVT_1"/>
    <property type="match status" value="1"/>
</dbReference>
<feature type="compositionally biased region" description="Basic and acidic residues" evidence="1">
    <location>
        <begin position="1387"/>
        <end position="1399"/>
    </location>
</feature>
<feature type="compositionally biased region" description="Basic and acidic residues" evidence="1">
    <location>
        <begin position="1056"/>
        <end position="1074"/>
    </location>
</feature>
<organism evidence="3 4">
    <name type="scientific">Streblomastix strix</name>
    <dbReference type="NCBI Taxonomy" id="222440"/>
    <lineage>
        <taxon>Eukaryota</taxon>
        <taxon>Metamonada</taxon>
        <taxon>Preaxostyla</taxon>
        <taxon>Oxymonadida</taxon>
        <taxon>Streblomastigidae</taxon>
        <taxon>Streblomastix</taxon>
    </lineage>
</organism>
<feature type="region of interest" description="Disordered" evidence="1">
    <location>
        <begin position="1328"/>
        <end position="1347"/>
    </location>
</feature>
<feature type="region of interest" description="Disordered" evidence="1">
    <location>
        <begin position="1674"/>
        <end position="1747"/>
    </location>
</feature>
<dbReference type="InterPro" id="IPR000477">
    <property type="entry name" value="RT_dom"/>
</dbReference>
<dbReference type="PANTHER" id="PTHR35450:SF2">
    <property type="entry name" value="REVERSE TRANSCRIPTASE DOMAIN-CONTAINING PROTEIN"/>
    <property type="match status" value="1"/>
</dbReference>
<feature type="compositionally biased region" description="Basic and acidic residues" evidence="1">
    <location>
        <begin position="1104"/>
        <end position="1116"/>
    </location>
</feature>
<feature type="compositionally biased region" description="Basic residues" evidence="1">
    <location>
        <begin position="1266"/>
        <end position="1286"/>
    </location>
</feature>
<name>A0A5J4VNE0_9EUKA</name>
<feature type="domain" description="Reverse transcriptase" evidence="2">
    <location>
        <begin position="257"/>
        <end position="545"/>
    </location>
</feature>
<evidence type="ECO:0000313" key="3">
    <source>
        <dbReference type="EMBL" id="KAA6383783.1"/>
    </source>
</evidence>
<dbReference type="EMBL" id="SNRW01006075">
    <property type="protein sequence ID" value="KAA6383783.1"/>
    <property type="molecule type" value="Genomic_DNA"/>
</dbReference>
<feature type="region of interest" description="Disordered" evidence="1">
    <location>
        <begin position="61"/>
        <end position="88"/>
    </location>
</feature>
<feature type="region of interest" description="Disordered" evidence="1">
    <location>
        <begin position="1592"/>
        <end position="1633"/>
    </location>
</feature>
<feature type="compositionally biased region" description="Polar residues" evidence="1">
    <location>
        <begin position="1168"/>
        <end position="1199"/>
    </location>
</feature>
<dbReference type="PROSITE" id="PS50878">
    <property type="entry name" value="RT_POL"/>
    <property type="match status" value="1"/>
</dbReference>
<feature type="region of interest" description="Disordered" evidence="1">
    <location>
        <begin position="1050"/>
        <end position="1312"/>
    </location>
</feature>
<protein>
    <recommendedName>
        <fullName evidence="2">Reverse transcriptase domain-containing protein</fullName>
    </recommendedName>
</protein>
<evidence type="ECO:0000256" key="1">
    <source>
        <dbReference type="SAM" id="MobiDB-lite"/>
    </source>
</evidence>
<dbReference type="InterPro" id="IPR043502">
    <property type="entry name" value="DNA/RNA_pol_sf"/>
</dbReference>
<dbReference type="Proteomes" id="UP000324800">
    <property type="component" value="Unassembled WGS sequence"/>
</dbReference>
<feature type="compositionally biased region" description="Basic and acidic residues" evidence="1">
    <location>
        <begin position="1129"/>
        <end position="1155"/>
    </location>
</feature>
<feature type="compositionally biased region" description="Low complexity" evidence="1">
    <location>
        <begin position="1674"/>
        <end position="1691"/>
    </location>
</feature>
<feature type="compositionally biased region" description="Polar residues" evidence="1">
    <location>
        <begin position="1605"/>
        <end position="1615"/>
    </location>
</feature>
<reference evidence="3 4" key="1">
    <citation type="submission" date="2019-03" db="EMBL/GenBank/DDBJ databases">
        <title>Single cell metagenomics reveals metabolic interactions within the superorganism composed of flagellate Streblomastix strix and complex community of Bacteroidetes bacteria on its surface.</title>
        <authorList>
            <person name="Treitli S.C."/>
            <person name="Kolisko M."/>
            <person name="Husnik F."/>
            <person name="Keeling P."/>
            <person name="Hampl V."/>
        </authorList>
    </citation>
    <scope>NUCLEOTIDE SEQUENCE [LARGE SCALE GENOMIC DNA]</scope>
    <source>
        <strain evidence="3">ST1C</strain>
    </source>
</reference>
<feature type="region of interest" description="Disordered" evidence="1">
    <location>
        <begin position="1383"/>
        <end position="1420"/>
    </location>
</feature>
<sequence length="1747" mass="199508">LEAECYAQAIPETQYGIGMPWGGEKKMRILPKRSKVVNNKKSQKKMKKRKFRTFYEEEMRDIQEQDNEGQGWFADPDEEEEEEDDATLEDNILNKGLDKTEQRQLKILDIKNNRIQNEGSFINSNMGIEELTKITPGMVTAANIKCTQGRIGDAHNQLFDAQDGTTRLQPSVQTASKLQKQFIHTPVPELKVPEALAQTKKADEILKHFTKEFFEREINKSKTGSAPGPSGWSSDLIKRLCRLYPPFFKILFELFYAMLSANFYPKAMFCGSVIAIQKQNKPNPRPITVPEAFDKLMSRIILKLEAECYAQAIPQTQYGIGMPWGGEKIINLIQTAVDMQGIACQSNPDAELVIIQTDISGAFNAVNKQQLLDKLKNFGMSSIGLNFLHQQFKKAEIYHFMKDKIIKLQQTVGIPQGNPLSPSNFAALTHDLVMEVNVEKLSQFENKEVDLKNIGNYAEWIRGVYAYIDDMFIIASSIEQAKQLIDMADRHLKVVNMNFNYDKCHALVVRQGKIQTQQINLSQTIKTENGEIPIEPALEVLGIPITQSQTLRNNRFKQLGAKALRVSEVASLLFNQNQVHINRFCVASKLTRFIQMVPVDKELIQEFDELFMQKFINYNHIRGDAERRILGLPIKLGGVGLMKLEDVQHSALMATQFQLIQEPTVIAMLQEAGILQINELSPDWKDIEAMGYDKKCSRVFEFLNDWVQVQQKLKEDETRMSQHKLWFDKMKDLQLELLSDIQFKPKRNQILSTDGYLCGTQYQAIGRNVETRLKDNEVWYCLNDTCLSSREEEEVYELAESILGEGIRQSCPLCGCTMSYGHSICCNYNQPIRTVQHNHIKYIIAEAVHGIPGVSVKVEEKELRWNDKGRLKTQAADVTFTFESAGYVFDLAKHFPGIMMQEYNGQIGRCSIDLTIKEEDAVSARGALPKDIVKTAENEKNAKYEKNEFEKNAGYPNICVAISSRGTVGEDGLKFFQFLKELGRKSGRVVNIAELKKKIIVAIKKAQTACRANYTRELLARCKINYAQLKRQREVKELLALTQEERNLINSYTPPYEHERDQRNEFPSLEEMKKRQQRRGGRRAGAGAQNDANDPLQDNNGGDEFSKDENEDEDHKKPKGKRKKKRKKIENLKKTPDKPPPDNNDDKKCVRRYKDCMIANDDTDSDTVENQQKLTNLKQKPQPNSTLSLRQNHQQQSQHYLLKLDKPPLIEETPTHTQNPQTPENEDKNSGPGKQNYPNSKKEGPVIQQEKMIIDNGNEDQSEKFKNRRITRGMIKKMNKQKKKKERQREKDKEKENSKHFWTPENEKKKKEKNVVENLEKELVQQMTEQAKNEVEPTKEEQQQQQQTTYIPVAVPVYINETVSVTQNLQQNLQQNTLNVTIQPSMTKDHEQSTTIHEEEREDPQTEEVVEEDSLFSDDEKEKPIKEIINNKQINPTLQTTQHNNNNSLQILQLPTSTPSASSSNAMPEHITTPPPLVIKKLKQKNDKKYRALALQQNILNEANQIIRKKPQQLRKPKFSQDGIIREAKKRGKLGPMPDIRLPPGIHDLGCKQPQQSLPIRVPNNNGNKIVDWGLGQQYQQFIMSRSMSFSQSSNSNMGMKGNPLSPQTISSTPSIDEMAPPPQARPKKQGRQIGKMELKHAAIGDLQFGVASKLSRAESAHKKKIDKMMKQITTTNTNITTTPSSSSSKNSNDKKDPTGQHKRNNTSSSSRHKRIHESEDEYVGSPVDDSLLSNMRGAAKDRRAKK</sequence>
<proteinExistence type="predicted"/>
<feature type="compositionally biased region" description="Acidic residues" evidence="1">
    <location>
        <begin position="1400"/>
        <end position="1417"/>
    </location>
</feature>
<dbReference type="SUPFAM" id="SSF56672">
    <property type="entry name" value="DNA/RNA polymerases"/>
    <property type="match status" value="1"/>
</dbReference>
<evidence type="ECO:0000259" key="2">
    <source>
        <dbReference type="PROSITE" id="PS50878"/>
    </source>
</evidence>
<dbReference type="OrthoDB" id="426210at2759"/>
<evidence type="ECO:0000313" key="4">
    <source>
        <dbReference type="Proteomes" id="UP000324800"/>
    </source>
</evidence>
<dbReference type="PANTHER" id="PTHR35450">
    <property type="entry name" value="REVERSE TRANSCRIPTASE DOMAIN-CONTAINING PROTEIN"/>
    <property type="match status" value="1"/>
</dbReference>
<feature type="compositionally biased region" description="Polar residues" evidence="1">
    <location>
        <begin position="1090"/>
        <end position="1100"/>
    </location>
</feature>
<feature type="compositionally biased region" description="Basic and acidic residues" evidence="1">
    <location>
        <begin position="1331"/>
        <end position="1342"/>
    </location>
</feature>
<feature type="compositionally biased region" description="Basic residues" evidence="1">
    <location>
        <begin position="1117"/>
        <end position="1128"/>
    </location>
</feature>
<feature type="compositionally biased region" description="Basic and acidic residues" evidence="1">
    <location>
        <begin position="1287"/>
        <end position="1299"/>
    </location>
</feature>
<feature type="compositionally biased region" description="Acidic residues" evidence="1">
    <location>
        <begin position="75"/>
        <end position="88"/>
    </location>
</feature>
<feature type="compositionally biased region" description="Basic residues" evidence="1">
    <location>
        <begin position="1701"/>
        <end position="1716"/>
    </location>
</feature>
<accession>A0A5J4VNE0</accession>